<name>C0D3U1_9FIRM</name>
<dbReference type="AlphaFoldDB" id="C0D3U1"/>
<dbReference type="Proteomes" id="UP000004756">
    <property type="component" value="Unassembled WGS sequence"/>
</dbReference>
<evidence type="ECO:0000256" key="1">
    <source>
        <dbReference type="SAM" id="MobiDB-lite"/>
    </source>
</evidence>
<reference evidence="2 3" key="1">
    <citation type="submission" date="2009-01" db="EMBL/GenBank/DDBJ databases">
        <authorList>
            <person name="Fulton L."/>
            <person name="Clifton S."/>
            <person name="Fulton B."/>
            <person name="Xu J."/>
            <person name="Minx P."/>
            <person name="Pepin K.H."/>
            <person name="Johnson M."/>
            <person name="Bhonagiri V."/>
            <person name="Nash W.E."/>
            <person name="Mardis E.R."/>
            <person name="Wilson R.K."/>
        </authorList>
    </citation>
    <scope>NUCLEOTIDE SEQUENCE [LARGE SCALE GENOMIC DNA]</scope>
    <source>
        <strain evidence="2 3">DSM 15981</strain>
    </source>
</reference>
<proteinExistence type="predicted"/>
<reference evidence="2 3" key="2">
    <citation type="submission" date="2009-02" db="EMBL/GenBank/DDBJ databases">
        <title>Draft genome sequence of Clostridium asparagiforme (DSM 15981).</title>
        <authorList>
            <person name="Sudarsanam P."/>
            <person name="Ley R."/>
            <person name="Guruge J."/>
            <person name="Turnbaugh P.J."/>
            <person name="Mahowald M."/>
            <person name="Liep D."/>
            <person name="Gordon J."/>
        </authorList>
    </citation>
    <scope>NUCLEOTIDE SEQUENCE [LARGE SCALE GENOMIC DNA]</scope>
    <source>
        <strain evidence="2 3">DSM 15981</strain>
    </source>
</reference>
<dbReference type="HOGENOM" id="CLU_1132032_0_0_9"/>
<accession>C0D3U1</accession>
<evidence type="ECO:0000313" key="2">
    <source>
        <dbReference type="EMBL" id="EEG54022.1"/>
    </source>
</evidence>
<evidence type="ECO:0000313" key="3">
    <source>
        <dbReference type="Proteomes" id="UP000004756"/>
    </source>
</evidence>
<sequence>MSEFAELEDQEEVNEQLEQEEWSEAGKAAQFVRSFEGFEKAADYVEHHFDGEEFDESRPIPISTRNQDLEDDISENGVAFTRREVELEDGLCLEGVFPEFDSIHHVELGKDVNDMSLTSNSTPAAKISRITYMIRGRNWRGSSSEIWSGWIFRRDMLPRGIPGITIRRPDPLTWYPLTSIRWDIPGETPCGGKSKGRWGIVKMACKRKGRCAKMAGRSGERIQKLDSSDKRQVTAHDTGDSTKDI</sequence>
<feature type="compositionally biased region" description="Basic and acidic residues" evidence="1">
    <location>
        <begin position="218"/>
        <end position="245"/>
    </location>
</feature>
<comment type="caution">
    <text evidence="2">The sequence shown here is derived from an EMBL/GenBank/DDBJ whole genome shotgun (WGS) entry which is preliminary data.</text>
</comment>
<feature type="region of interest" description="Disordered" evidence="1">
    <location>
        <begin position="216"/>
        <end position="245"/>
    </location>
</feature>
<keyword evidence="3" id="KW-1185">Reference proteome</keyword>
<dbReference type="EMBL" id="ACCJ01000315">
    <property type="protein sequence ID" value="EEG54022.1"/>
    <property type="molecule type" value="Genomic_DNA"/>
</dbReference>
<protein>
    <submittedName>
        <fullName evidence="2">Uncharacterized protein</fullName>
    </submittedName>
</protein>
<organism evidence="2 3">
    <name type="scientific">[Clostridium] asparagiforme DSM 15981</name>
    <dbReference type="NCBI Taxonomy" id="518636"/>
    <lineage>
        <taxon>Bacteria</taxon>
        <taxon>Bacillati</taxon>
        <taxon>Bacillota</taxon>
        <taxon>Clostridia</taxon>
        <taxon>Lachnospirales</taxon>
        <taxon>Lachnospiraceae</taxon>
        <taxon>Enterocloster</taxon>
    </lineage>
</organism>
<gene>
    <name evidence="2" type="ORF">CLOSTASPAR_03932</name>
</gene>